<protein>
    <submittedName>
        <fullName evidence="3">PepSY-like domain-containing protein</fullName>
    </submittedName>
</protein>
<feature type="domain" description="Putative beta-lactamase-inhibitor-like PepSY-like" evidence="2">
    <location>
        <begin position="60"/>
        <end position="141"/>
    </location>
</feature>
<gene>
    <name evidence="3" type="ORF">H9626_03685</name>
</gene>
<dbReference type="SUPFAM" id="SSF160574">
    <property type="entry name" value="BT0923-like"/>
    <property type="match status" value="1"/>
</dbReference>
<dbReference type="Gene3D" id="3.40.1420.30">
    <property type="match status" value="1"/>
</dbReference>
<dbReference type="Proteomes" id="UP000616346">
    <property type="component" value="Unassembled WGS sequence"/>
</dbReference>
<dbReference type="Pfam" id="PF11396">
    <property type="entry name" value="PepSY_like"/>
    <property type="match status" value="1"/>
</dbReference>
<evidence type="ECO:0000256" key="1">
    <source>
        <dbReference type="SAM" id="SignalP"/>
    </source>
</evidence>
<dbReference type="InterPro" id="IPR021533">
    <property type="entry name" value="PepSY-like"/>
</dbReference>
<feature type="chain" id="PRO_5045046954" evidence="1">
    <location>
        <begin position="21"/>
        <end position="145"/>
    </location>
</feature>
<accession>A0ABR8V969</accession>
<dbReference type="EMBL" id="JACSPQ010000001">
    <property type="protein sequence ID" value="MBD8001319.1"/>
    <property type="molecule type" value="Genomic_DNA"/>
</dbReference>
<evidence type="ECO:0000259" key="2">
    <source>
        <dbReference type="Pfam" id="PF11396"/>
    </source>
</evidence>
<evidence type="ECO:0000313" key="3">
    <source>
        <dbReference type="EMBL" id="MBD8001319.1"/>
    </source>
</evidence>
<evidence type="ECO:0000313" key="4">
    <source>
        <dbReference type="Proteomes" id="UP000616346"/>
    </source>
</evidence>
<comment type="caution">
    <text evidence="3">The sequence shown here is derived from an EMBL/GenBank/DDBJ whole genome shotgun (WGS) entry which is preliminary data.</text>
</comment>
<reference evidence="3 4" key="1">
    <citation type="submission" date="2020-08" db="EMBL/GenBank/DDBJ databases">
        <title>A Genomic Blueprint of the Chicken Gut Microbiome.</title>
        <authorList>
            <person name="Gilroy R."/>
            <person name="Ravi A."/>
            <person name="Getino M."/>
            <person name="Pursley I."/>
            <person name="Horton D.L."/>
            <person name="Alikhan N.-F."/>
            <person name="Baker D."/>
            <person name="Gharbi K."/>
            <person name="Hall N."/>
            <person name="Watson M."/>
            <person name="Adriaenssens E.M."/>
            <person name="Foster-Nyarko E."/>
            <person name="Jarju S."/>
            <person name="Secka A."/>
            <person name="Antonio M."/>
            <person name="Oren A."/>
            <person name="Chaudhuri R."/>
            <person name="La Ragione R.M."/>
            <person name="Hildebrand F."/>
            <person name="Pallen M.J."/>
        </authorList>
    </citation>
    <scope>NUCLEOTIDE SEQUENCE [LARGE SCALE GENOMIC DNA]</scope>
    <source>
        <strain evidence="3 4">Sa1YUN3</strain>
    </source>
</reference>
<proteinExistence type="predicted"/>
<feature type="signal peptide" evidence="1">
    <location>
        <begin position="1"/>
        <end position="20"/>
    </location>
</feature>
<name>A0ABR8V969_9BACT</name>
<keyword evidence="4" id="KW-1185">Reference proteome</keyword>
<dbReference type="RefSeq" id="WP_191709612.1">
    <property type="nucleotide sequence ID" value="NZ_JACSPQ010000001.1"/>
</dbReference>
<keyword evidence="1" id="KW-0732">Signal</keyword>
<sequence length="145" mass="16618">MKKLFLLLVCVFTFSTAALADSDKPIQIGQLPTPAQTFITTHFSKHKVALAKMESDMLSKNYEVIFTNGDKVEFDRTGGWTEVKCTRNPVPEAIVPAAIRDYVKTNYPDAEILKIERSKKEYEVKLSNRWEIKFNNQMQVIDIDD</sequence>
<organism evidence="3 4">
    <name type="scientific">Phocaeicola faecium</name>
    <dbReference type="NCBI Taxonomy" id="2762213"/>
    <lineage>
        <taxon>Bacteria</taxon>
        <taxon>Pseudomonadati</taxon>
        <taxon>Bacteroidota</taxon>
        <taxon>Bacteroidia</taxon>
        <taxon>Bacteroidales</taxon>
        <taxon>Bacteroidaceae</taxon>
        <taxon>Phocaeicola</taxon>
    </lineage>
</organism>